<name>A0A6A1WMC4_9ROSI</name>
<keyword evidence="2" id="KW-1185">Reference proteome</keyword>
<dbReference type="PANTHER" id="PTHR45979">
    <property type="entry name" value="PAP/OAS1 SUBSTRATE-BINDING DOMAIN SUPERFAMILY"/>
    <property type="match status" value="1"/>
</dbReference>
<gene>
    <name evidence="1" type="ORF">CJ030_MR1G009133</name>
</gene>
<accession>A0A6A1WMC4</accession>
<dbReference type="OrthoDB" id="273917at2759"/>
<dbReference type="EMBL" id="RXIC02000019">
    <property type="protein sequence ID" value="KAB1225686.1"/>
    <property type="molecule type" value="Genomic_DNA"/>
</dbReference>
<dbReference type="PANTHER" id="PTHR45979:SF31">
    <property type="entry name" value="POLYMERASE NUCLEOTIDYL TRANSFERASE DOMAIN-CONTAINING PROTEIN"/>
    <property type="match status" value="1"/>
</dbReference>
<evidence type="ECO:0000313" key="1">
    <source>
        <dbReference type="EMBL" id="KAB1225686.1"/>
    </source>
</evidence>
<comment type="caution">
    <text evidence="1">The sequence shown here is derived from an EMBL/GenBank/DDBJ whole genome shotgun (WGS) entry which is preliminary data.</text>
</comment>
<dbReference type="Proteomes" id="UP000516437">
    <property type="component" value="Chromosome 1"/>
</dbReference>
<organism evidence="1 2">
    <name type="scientific">Morella rubra</name>
    <name type="common">Chinese bayberry</name>
    <dbReference type="NCBI Taxonomy" id="262757"/>
    <lineage>
        <taxon>Eukaryota</taxon>
        <taxon>Viridiplantae</taxon>
        <taxon>Streptophyta</taxon>
        <taxon>Embryophyta</taxon>
        <taxon>Tracheophyta</taxon>
        <taxon>Spermatophyta</taxon>
        <taxon>Magnoliopsida</taxon>
        <taxon>eudicotyledons</taxon>
        <taxon>Gunneridae</taxon>
        <taxon>Pentapetalae</taxon>
        <taxon>rosids</taxon>
        <taxon>fabids</taxon>
        <taxon>Fagales</taxon>
        <taxon>Myricaceae</taxon>
        <taxon>Morella</taxon>
    </lineage>
</organism>
<sequence length="150" mass="16245">MVVNSFLMCDLQVLAKEQLCAASSPLPASNSNPGSIGADSWAAAEPNAEEVVGRIHPSLAAEHKRTEVIEYLQGLVRFCVGCEVHHRHRQDISSFSCSVGVCGFSGWYEIGPSQHENGLRMKHSTSSLSTALGVCDLKITMHHQNITTAR</sequence>
<reference evidence="1 2" key="1">
    <citation type="journal article" date="2019" name="Plant Biotechnol. J.">
        <title>The red bayberry genome and genetic basis of sex determination.</title>
        <authorList>
            <person name="Jia H.M."/>
            <person name="Jia H.J."/>
            <person name="Cai Q.L."/>
            <person name="Wang Y."/>
            <person name="Zhao H.B."/>
            <person name="Yang W.F."/>
            <person name="Wang G.Y."/>
            <person name="Li Y.H."/>
            <person name="Zhan D.L."/>
            <person name="Shen Y.T."/>
            <person name="Niu Q.F."/>
            <person name="Chang L."/>
            <person name="Qiu J."/>
            <person name="Zhao L."/>
            <person name="Xie H.B."/>
            <person name="Fu W.Y."/>
            <person name="Jin J."/>
            <person name="Li X.W."/>
            <person name="Jiao Y."/>
            <person name="Zhou C.C."/>
            <person name="Tu T."/>
            <person name="Chai C.Y."/>
            <person name="Gao J.L."/>
            <person name="Fan L.J."/>
            <person name="van de Weg E."/>
            <person name="Wang J.Y."/>
            <person name="Gao Z.S."/>
        </authorList>
    </citation>
    <scope>NUCLEOTIDE SEQUENCE [LARGE SCALE GENOMIC DNA]</scope>
    <source>
        <tissue evidence="1">Leaves</tissue>
    </source>
</reference>
<dbReference type="InterPro" id="IPR058921">
    <property type="entry name" value="PAP/OAS1-rel"/>
</dbReference>
<protein>
    <submittedName>
        <fullName evidence="1">Uncharacterized protein</fullName>
    </submittedName>
</protein>
<dbReference type="AlphaFoldDB" id="A0A6A1WMC4"/>
<proteinExistence type="predicted"/>
<evidence type="ECO:0000313" key="2">
    <source>
        <dbReference type="Proteomes" id="UP000516437"/>
    </source>
</evidence>